<feature type="region of interest" description="Disordered" evidence="1">
    <location>
        <begin position="247"/>
        <end position="267"/>
    </location>
</feature>
<proteinExistence type="predicted"/>
<dbReference type="AlphaFoldDB" id="A0A1V0UJ19"/>
<reference evidence="2 3" key="1">
    <citation type="submission" date="2017-03" db="EMBL/GenBank/DDBJ databases">
        <title>Complete Genome Sequence of a natural compounds producer, Streptomyces violaceus S21.</title>
        <authorList>
            <person name="Zhong C."/>
            <person name="Zhao Z."/>
            <person name="Fu J."/>
            <person name="Zong G."/>
            <person name="Qin R."/>
            <person name="Cao G."/>
        </authorList>
    </citation>
    <scope>NUCLEOTIDE SEQUENCE [LARGE SCALE GENOMIC DNA]</scope>
    <source>
        <strain evidence="2 3">S21</strain>
    </source>
</reference>
<dbReference type="OrthoDB" id="9768668at2"/>
<gene>
    <name evidence="2" type="ORF">B1H20_30000</name>
</gene>
<accession>A0A1V0UJ19</accession>
<evidence type="ECO:0000313" key="3">
    <source>
        <dbReference type="Proteomes" id="UP000192445"/>
    </source>
</evidence>
<organism evidence="2 3">
    <name type="scientific">Streptomyces violaceoruber</name>
    <dbReference type="NCBI Taxonomy" id="1935"/>
    <lineage>
        <taxon>Bacteria</taxon>
        <taxon>Bacillati</taxon>
        <taxon>Actinomycetota</taxon>
        <taxon>Actinomycetes</taxon>
        <taxon>Kitasatosporales</taxon>
        <taxon>Streptomycetaceae</taxon>
        <taxon>Streptomyces</taxon>
        <taxon>Streptomyces violaceoruber group</taxon>
    </lineage>
</organism>
<dbReference type="EMBL" id="CP020570">
    <property type="protein sequence ID" value="ARF65171.1"/>
    <property type="molecule type" value="Genomic_DNA"/>
</dbReference>
<dbReference type="KEGG" id="svu:B1H20_30000"/>
<name>A0A1V0UJ19_STRVN</name>
<dbReference type="STRING" id="1935.B1H20_30000"/>
<sequence>MQLRAARLQVVGFGPAALGIPIAADRAGLLDDLMREGCVFIDRRARGEWRSLDYDIRSNSVAGDFLEGLSPDGRLRTVLRSPEARALQEAPDQPVALRVAARFLARTAREIADYTVRFDGAHTHFSTAVDHLRRDADGLFHSRDARGRTLALSRSAVIAVGARPRAGAAPRTVTSEAVLRRECDARCEAAAAAGVTIDVLGGSHSAFSTVGLLLREWGHLLRPGQIRVHTRSEVLVYRPQARAAAADGRTGAAGGTPGPGPALATAAPGARPLHRFAGLRGESEALYRAVRCGAEPRVRLLRHPEEAGPAASPLTIAATGYRARRLPVLDACGEPLFPPGEAAVDDEGRVLDGRGRPVPGLFGIGLGHCSPAGPEGGGGDYPMAAVNIFHGRTADRITAQL</sequence>
<evidence type="ECO:0000313" key="2">
    <source>
        <dbReference type="EMBL" id="ARF65171.1"/>
    </source>
</evidence>
<dbReference type="InterPro" id="IPR036188">
    <property type="entry name" value="FAD/NAD-bd_sf"/>
</dbReference>
<protein>
    <submittedName>
        <fullName evidence="2">Uncharacterized protein</fullName>
    </submittedName>
</protein>
<dbReference type="RefSeq" id="WP_083193584.1">
    <property type="nucleotide sequence ID" value="NZ_CP020570.1"/>
</dbReference>
<dbReference type="Gene3D" id="3.50.50.60">
    <property type="entry name" value="FAD/NAD(P)-binding domain"/>
    <property type="match status" value="1"/>
</dbReference>
<evidence type="ECO:0000256" key="1">
    <source>
        <dbReference type="SAM" id="MobiDB-lite"/>
    </source>
</evidence>
<dbReference type="Proteomes" id="UP000192445">
    <property type="component" value="Chromosome"/>
</dbReference>